<accession>A0AAV4W0E9</accession>
<protein>
    <submittedName>
        <fullName evidence="1">Uncharacterized protein</fullName>
    </submittedName>
</protein>
<reference evidence="1 2" key="1">
    <citation type="submission" date="2021-06" db="EMBL/GenBank/DDBJ databases">
        <title>Caerostris extrusa draft genome.</title>
        <authorList>
            <person name="Kono N."/>
            <person name="Arakawa K."/>
        </authorList>
    </citation>
    <scope>NUCLEOTIDE SEQUENCE [LARGE SCALE GENOMIC DNA]</scope>
</reference>
<dbReference type="Proteomes" id="UP001054945">
    <property type="component" value="Unassembled WGS sequence"/>
</dbReference>
<proteinExistence type="predicted"/>
<keyword evidence="2" id="KW-1185">Reference proteome</keyword>
<evidence type="ECO:0000313" key="1">
    <source>
        <dbReference type="EMBL" id="GIY75878.1"/>
    </source>
</evidence>
<evidence type="ECO:0000313" key="2">
    <source>
        <dbReference type="Proteomes" id="UP001054945"/>
    </source>
</evidence>
<dbReference type="AlphaFoldDB" id="A0AAV4W0E9"/>
<gene>
    <name evidence="1" type="ORF">CEXT_766141</name>
</gene>
<sequence>MLQTHLARERVRLAYSDELDFSPSELCQLERYQLICNSEIHFCRQTNKQQLLINKHIISHEVTTLLSPSSQFKVYKASKIILVNQKKFKHNQMGHPWYGQK</sequence>
<name>A0AAV4W0E9_CAEEX</name>
<comment type="caution">
    <text evidence="1">The sequence shown here is derived from an EMBL/GenBank/DDBJ whole genome shotgun (WGS) entry which is preliminary data.</text>
</comment>
<organism evidence="1 2">
    <name type="scientific">Caerostris extrusa</name>
    <name type="common">Bark spider</name>
    <name type="synonym">Caerostris bankana</name>
    <dbReference type="NCBI Taxonomy" id="172846"/>
    <lineage>
        <taxon>Eukaryota</taxon>
        <taxon>Metazoa</taxon>
        <taxon>Ecdysozoa</taxon>
        <taxon>Arthropoda</taxon>
        <taxon>Chelicerata</taxon>
        <taxon>Arachnida</taxon>
        <taxon>Araneae</taxon>
        <taxon>Araneomorphae</taxon>
        <taxon>Entelegynae</taxon>
        <taxon>Araneoidea</taxon>
        <taxon>Araneidae</taxon>
        <taxon>Caerostris</taxon>
    </lineage>
</organism>
<dbReference type="EMBL" id="BPLR01015404">
    <property type="protein sequence ID" value="GIY75878.1"/>
    <property type="molecule type" value="Genomic_DNA"/>
</dbReference>